<accession>A0A1F6A5V9</accession>
<evidence type="ECO:0000313" key="3">
    <source>
        <dbReference type="Proteomes" id="UP000177092"/>
    </source>
</evidence>
<feature type="transmembrane region" description="Helical" evidence="1">
    <location>
        <begin position="6"/>
        <end position="23"/>
    </location>
</feature>
<evidence type="ECO:0000313" key="2">
    <source>
        <dbReference type="EMBL" id="OGG19966.1"/>
    </source>
</evidence>
<name>A0A1F6A5V9_9BACT</name>
<dbReference type="STRING" id="1798384.A3D03_04360"/>
<reference evidence="2 3" key="1">
    <citation type="journal article" date="2016" name="Nat. Commun.">
        <title>Thousands of microbial genomes shed light on interconnected biogeochemical processes in an aquifer system.</title>
        <authorList>
            <person name="Anantharaman K."/>
            <person name="Brown C.T."/>
            <person name="Hug L.A."/>
            <person name="Sharon I."/>
            <person name="Castelle C.J."/>
            <person name="Probst A.J."/>
            <person name="Thomas B.C."/>
            <person name="Singh A."/>
            <person name="Wilkins M.J."/>
            <person name="Karaoz U."/>
            <person name="Brodie E.L."/>
            <person name="Williams K.H."/>
            <person name="Hubbard S.S."/>
            <person name="Banfield J.F."/>
        </authorList>
    </citation>
    <scope>NUCLEOTIDE SEQUENCE [LARGE SCALE GENOMIC DNA]</scope>
</reference>
<sequence>MDIKDLFIVFSTLLILAAPTPYIRNVIKRATKPKVVSWFNWTWLTIISASASLSDRQYAAAIMSYSLALMCVTIAMLGWRNGDKRFDRLDIFCQMGIVIALVLWWTFNSPAIAIISVIVIDFIALVPTLKHSWEKPHEETGQLFIMTGIGALFATLAARTVSITALANPIYIAIADLITAAVIIGRRKVLKK</sequence>
<organism evidence="2 3">
    <name type="scientific">Candidatus Gottesmanbacteria bacterium RIFCSPHIGHO2_02_FULL_40_13</name>
    <dbReference type="NCBI Taxonomy" id="1798384"/>
    <lineage>
        <taxon>Bacteria</taxon>
        <taxon>Candidatus Gottesmaniibacteriota</taxon>
    </lineage>
</organism>
<feature type="transmembrane region" description="Helical" evidence="1">
    <location>
        <begin position="58"/>
        <end position="77"/>
    </location>
</feature>
<gene>
    <name evidence="2" type="ORF">A3D03_04360</name>
</gene>
<dbReference type="EMBL" id="MFJN01000063">
    <property type="protein sequence ID" value="OGG19966.1"/>
    <property type="molecule type" value="Genomic_DNA"/>
</dbReference>
<comment type="caution">
    <text evidence="2">The sequence shown here is derived from an EMBL/GenBank/DDBJ whole genome shotgun (WGS) entry which is preliminary data.</text>
</comment>
<feature type="transmembrane region" description="Helical" evidence="1">
    <location>
        <begin position="111"/>
        <end position="129"/>
    </location>
</feature>
<protein>
    <submittedName>
        <fullName evidence="2">Uncharacterized protein</fullName>
    </submittedName>
</protein>
<feature type="transmembrane region" description="Helical" evidence="1">
    <location>
        <begin position="166"/>
        <end position="185"/>
    </location>
</feature>
<feature type="transmembrane region" description="Helical" evidence="1">
    <location>
        <begin position="35"/>
        <end position="52"/>
    </location>
</feature>
<dbReference type="AlphaFoldDB" id="A0A1F6A5V9"/>
<keyword evidence="1" id="KW-0812">Transmembrane</keyword>
<dbReference type="Proteomes" id="UP000177092">
    <property type="component" value="Unassembled WGS sequence"/>
</dbReference>
<keyword evidence="1" id="KW-1133">Transmembrane helix</keyword>
<proteinExistence type="predicted"/>
<keyword evidence="1" id="KW-0472">Membrane</keyword>
<evidence type="ECO:0000256" key="1">
    <source>
        <dbReference type="SAM" id="Phobius"/>
    </source>
</evidence>